<dbReference type="Proteomes" id="UP001198571">
    <property type="component" value="Unassembled WGS sequence"/>
</dbReference>
<dbReference type="Gene3D" id="3.30.70.2190">
    <property type="match status" value="1"/>
</dbReference>
<dbReference type="InterPro" id="IPR036318">
    <property type="entry name" value="FAD-bd_PCMH-like_sf"/>
</dbReference>
<dbReference type="PANTHER" id="PTHR43716">
    <property type="entry name" value="D-2-HYDROXYGLUTARATE DEHYDROGENASE, MITOCHONDRIAL"/>
    <property type="match status" value="1"/>
</dbReference>
<dbReference type="Gene3D" id="3.30.465.10">
    <property type="match status" value="1"/>
</dbReference>
<dbReference type="Pfam" id="PF02913">
    <property type="entry name" value="FAD-oxidase_C"/>
    <property type="match status" value="1"/>
</dbReference>
<organism evidence="5 6">
    <name type="scientific">Pseudogemmobacter faecipullorum</name>
    <dbReference type="NCBI Taxonomy" id="2755041"/>
    <lineage>
        <taxon>Bacteria</taxon>
        <taxon>Pseudomonadati</taxon>
        <taxon>Pseudomonadota</taxon>
        <taxon>Alphaproteobacteria</taxon>
        <taxon>Rhodobacterales</taxon>
        <taxon>Paracoccaceae</taxon>
        <taxon>Pseudogemmobacter</taxon>
    </lineage>
</organism>
<keyword evidence="3" id="KW-0274">FAD</keyword>
<dbReference type="Gene3D" id="3.30.70.2740">
    <property type="match status" value="1"/>
</dbReference>
<gene>
    <name evidence="5" type="ORF">H0485_08990</name>
</gene>
<feature type="domain" description="FAD-binding PCMH-type" evidence="4">
    <location>
        <begin position="37"/>
        <end position="218"/>
    </location>
</feature>
<dbReference type="Gene3D" id="3.30.43.10">
    <property type="entry name" value="Uridine Diphospho-n-acetylenolpyruvylglucosamine Reductase, domain 2"/>
    <property type="match status" value="1"/>
</dbReference>
<sequence>MLNDCAPAFLARLAAALPEGTLREAEPRHLTEPRGKWQGRPGMVALPRSTAEVSVILRHCHAARVGVVPQGGGTGLVSGQVMAQGPLPLVLSLERMNRLRGIWPGENTLTVEAGMTLQAVQEAAAAVGRLFPLSLASQGTATIGGNLATNAGGTQVLRYGTARELCLGIETVFADGQIMSGLKRLRKDNTGYDIKDLVIGSEGSLGVITAASLRLFPQPDQRLVAVLAIASPAAALRLLRLAEARAGGLVSGFELISRQGFDFMVETGLPGRAPFAEVPDWMVLIELGLPRAMEGEAVLAAIYEEGAEQGLVLDGVIAHSEAQADQLWALRESIPDANRRVGSISSHDVSLPISEIAEFIDTAPARLRQLADIRINCFGHLGDGNLHFNLFPAKGRQRGDYAAEARALSDLVHEMVVAREGSISAEHGIGRLKVGELQRFGDPARLAAMRAVKTALDPFGILNPGAVLPLE</sequence>
<evidence type="ECO:0000256" key="3">
    <source>
        <dbReference type="ARBA" id="ARBA00022827"/>
    </source>
</evidence>
<keyword evidence="2" id="KW-0285">Flavoprotein</keyword>
<dbReference type="InterPro" id="IPR016171">
    <property type="entry name" value="Vanillyl_alc_oxidase_C-sub2"/>
</dbReference>
<reference evidence="5 6" key="1">
    <citation type="submission" date="2020-07" db="EMBL/GenBank/DDBJ databases">
        <title>Pseudogemmobacter sp. nov., isolated from poultry manure in Taiwan.</title>
        <authorList>
            <person name="Lin S.-Y."/>
            <person name="Tang Y.-S."/>
            <person name="Young C.-C."/>
        </authorList>
    </citation>
    <scope>NUCLEOTIDE SEQUENCE [LARGE SCALE GENOMIC DNA]</scope>
    <source>
        <strain evidence="5 6">CC-YST710</strain>
    </source>
</reference>
<dbReference type="EMBL" id="JACDXX010000007">
    <property type="protein sequence ID" value="MCB5410134.1"/>
    <property type="molecule type" value="Genomic_DNA"/>
</dbReference>
<accession>A0ABS8CL58</accession>
<evidence type="ECO:0000313" key="5">
    <source>
        <dbReference type="EMBL" id="MCB5410134.1"/>
    </source>
</evidence>
<protein>
    <submittedName>
        <fullName evidence="5">FAD-binding oxidoreductase</fullName>
    </submittedName>
</protein>
<dbReference type="InterPro" id="IPR016167">
    <property type="entry name" value="FAD-bd_PCMH_sub1"/>
</dbReference>
<dbReference type="Gene3D" id="1.10.45.10">
    <property type="entry name" value="Vanillyl-alcohol Oxidase, Chain A, domain 4"/>
    <property type="match status" value="1"/>
</dbReference>
<dbReference type="InterPro" id="IPR004113">
    <property type="entry name" value="FAD-bd_oxidored_4_C"/>
</dbReference>
<dbReference type="InterPro" id="IPR006094">
    <property type="entry name" value="Oxid_FAD_bind_N"/>
</dbReference>
<dbReference type="InterPro" id="IPR051264">
    <property type="entry name" value="FAD-oxidored/transferase_4"/>
</dbReference>
<comment type="caution">
    <text evidence="5">The sequence shown here is derived from an EMBL/GenBank/DDBJ whole genome shotgun (WGS) entry which is preliminary data.</text>
</comment>
<name>A0ABS8CL58_9RHOB</name>
<evidence type="ECO:0000256" key="2">
    <source>
        <dbReference type="ARBA" id="ARBA00022630"/>
    </source>
</evidence>
<evidence type="ECO:0000259" key="4">
    <source>
        <dbReference type="PROSITE" id="PS51387"/>
    </source>
</evidence>
<dbReference type="PANTHER" id="PTHR43716:SF2">
    <property type="entry name" value="BLL6224 PROTEIN"/>
    <property type="match status" value="1"/>
</dbReference>
<dbReference type="InterPro" id="IPR016166">
    <property type="entry name" value="FAD-bd_PCMH"/>
</dbReference>
<dbReference type="InterPro" id="IPR016169">
    <property type="entry name" value="FAD-bd_PCMH_sub2"/>
</dbReference>
<evidence type="ECO:0000256" key="1">
    <source>
        <dbReference type="ARBA" id="ARBA00008000"/>
    </source>
</evidence>
<dbReference type="Pfam" id="PF01565">
    <property type="entry name" value="FAD_binding_4"/>
    <property type="match status" value="1"/>
</dbReference>
<dbReference type="InterPro" id="IPR016164">
    <property type="entry name" value="FAD-linked_Oxase-like_C"/>
</dbReference>
<proteinExistence type="inferred from homology"/>
<dbReference type="PROSITE" id="PS51387">
    <property type="entry name" value="FAD_PCMH"/>
    <property type="match status" value="1"/>
</dbReference>
<dbReference type="SUPFAM" id="SSF56176">
    <property type="entry name" value="FAD-binding/transporter-associated domain-like"/>
    <property type="match status" value="1"/>
</dbReference>
<comment type="similarity">
    <text evidence="1">Belongs to the FAD-binding oxidoreductase/transferase type 4 family.</text>
</comment>
<keyword evidence="6" id="KW-1185">Reference proteome</keyword>
<dbReference type="SUPFAM" id="SSF55103">
    <property type="entry name" value="FAD-linked oxidases, C-terminal domain"/>
    <property type="match status" value="1"/>
</dbReference>
<evidence type="ECO:0000313" key="6">
    <source>
        <dbReference type="Proteomes" id="UP001198571"/>
    </source>
</evidence>